<gene>
    <name evidence="1" type="ORF">SAMN05660359_04144</name>
</gene>
<evidence type="ECO:0000313" key="1">
    <source>
        <dbReference type="EMBL" id="SFO53522.1"/>
    </source>
</evidence>
<protein>
    <submittedName>
        <fullName evidence="1">Uncharacterized protein</fullName>
    </submittedName>
</protein>
<dbReference type="Proteomes" id="UP000183642">
    <property type="component" value="Unassembled WGS sequence"/>
</dbReference>
<keyword evidence="2" id="KW-1185">Reference proteome</keyword>
<dbReference type="AlphaFoldDB" id="A0A1I5HYX9"/>
<sequence>MSTVPSVPLPDRDAALAAGRRAALRRQRRLGAGARAAAMLAAAEAGHRC</sequence>
<evidence type="ECO:0000313" key="2">
    <source>
        <dbReference type="Proteomes" id="UP000183642"/>
    </source>
</evidence>
<organism evidence="1 2">
    <name type="scientific">Geodermatophilus obscurus</name>
    <dbReference type="NCBI Taxonomy" id="1861"/>
    <lineage>
        <taxon>Bacteria</taxon>
        <taxon>Bacillati</taxon>
        <taxon>Actinomycetota</taxon>
        <taxon>Actinomycetes</taxon>
        <taxon>Geodermatophilales</taxon>
        <taxon>Geodermatophilaceae</taxon>
        <taxon>Geodermatophilus</taxon>
    </lineage>
</organism>
<name>A0A1I5HYX9_9ACTN</name>
<accession>A0A1I5HYX9</accession>
<dbReference type="RefSeq" id="WP_177225265.1">
    <property type="nucleotide sequence ID" value="NZ_FOWE01000011.1"/>
</dbReference>
<proteinExistence type="predicted"/>
<reference evidence="2" key="1">
    <citation type="submission" date="2016-10" db="EMBL/GenBank/DDBJ databases">
        <authorList>
            <person name="Varghese N."/>
            <person name="Submissions S."/>
        </authorList>
    </citation>
    <scope>NUCLEOTIDE SEQUENCE [LARGE SCALE GENOMIC DNA]</scope>
    <source>
        <strain evidence="2">DSM 43161</strain>
    </source>
</reference>
<dbReference type="EMBL" id="FOWE01000011">
    <property type="protein sequence ID" value="SFO53522.1"/>
    <property type="molecule type" value="Genomic_DNA"/>
</dbReference>